<organism evidence="2 3">
    <name type="scientific">Iris pallida</name>
    <name type="common">Sweet iris</name>
    <dbReference type="NCBI Taxonomy" id="29817"/>
    <lineage>
        <taxon>Eukaryota</taxon>
        <taxon>Viridiplantae</taxon>
        <taxon>Streptophyta</taxon>
        <taxon>Embryophyta</taxon>
        <taxon>Tracheophyta</taxon>
        <taxon>Spermatophyta</taxon>
        <taxon>Magnoliopsida</taxon>
        <taxon>Liliopsida</taxon>
        <taxon>Asparagales</taxon>
        <taxon>Iridaceae</taxon>
        <taxon>Iridoideae</taxon>
        <taxon>Irideae</taxon>
        <taxon>Iris</taxon>
    </lineage>
</organism>
<name>A0AAX6DZC4_IRIPA</name>
<feature type="compositionally biased region" description="Basic and acidic residues" evidence="1">
    <location>
        <begin position="15"/>
        <end position="30"/>
    </location>
</feature>
<accession>A0AAX6DZC4</accession>
<feature type="region of interest" description="Disordered" evidence="1">
    <location>
        <begin position="1"/>
        <end position="30"/>
    </location>
</feature>
<reference evidence="2" key="1">
    <citation type="journal article" date="2023" name="GigaByte">
        <title>Genome assembly of the bearded iris, Iris pallida Lam.</title>
        <authorList>
            <person name="Bruccoleri R.E."/>
            <person name="Oakeley E.J."/>
            <person name="Faust A.M.E."/>
            <person name="Altorfer M."/>
            <person name="Dessus-Babus S."/>
            <person name="Burckhardt D."/>
            <person name="Oertli M."/>
            <person name="Naumann U."/>
            <person name="Petersen F."/>
            <person name="Wong J."/>
        </authorList>
    </citation>
    <scope>NUCLEOTIDE SEQUENCE</scope>
    <source>
        <strain evidence="2">GSM-AAB239-AS_SAM_17_03QT</strain>
    </source>
</reference>
<protein>
    <submittedName>
        <fullName evidence="2">Uncharacterized protein</fullName>
    </submittedName>
</protein>
<feature type="region of interest" description="Disordered" evidence="1">
    <location>
        <begin position="80"/>
        <end position="104"/>
    </location>
</feature>
<reference evidence="2" key="2">
    <citation type="submission" date="2023-04" db="EMBL/GenBank/DDBJ databases">
        <authorList>
            <person name="Bruccoleri R.E."/>
            <person name="Oakeley E.J."/>
            <person name="Faust A.-M."/>
            <person name="Dessus-Babus S."/>
            <person name="Altorfer M."/>
            <person name="Burckhardt D."/>
            <person name="Oertli M."/>
            <person name="Naumann U."/>
            <person name="Petersen F."/>
            <person name="Wong J."/>
        </authorList>
    </citation>
    <scope>NUCLEOTIDE SEQUENCE</scope>
    <source>
        <strain evidence="2">GSM-AAB239-AS_SAM_17_03QT</strain>
        <tissue evidence="2">Leaf</tissue>
    </source>
</reference>
<gene>
    <name evidence="2" type="ORF">M6B38_110050</name>
</gene>
<sequence>MPLSMETPPSSPTLRDGRDRLLPAEPERPPKTLFVSFAKIDLVDRPASPRRAPAMPSCRHAGIAGVATIGSPLCELRAAEQRPRPDHHVRPRSDFGQPPSAMMPAPCVGTPPPWGDHHADHRISRVHFAEHALAPHDGIQRARPGGRLRHPAVPPERRSRAPSLRAGAAPGPSCAELPFPSSVVL</sequence>
<evidence type="ECO:0000313" key="2">
    <source>
        <dbReference type="EMBL" id="KAJ6797073.1"/>
    </source>
</evidence>
<proteinExistence type="predicted"/>
<feature type="region of interest" description="Disordered" evidence="1">
    <location>
        <begin position="136"/>
        <end position="185"/>
    </location>
</feature>
<feature type="compositionally biased region" description="Basic and acidic residues" evidence="1">
    <location>
        <begin position="80"/>
        <end position="93"/>
    </location>
</feature>
<dbReference type="EMBL" id="JANAVB010041019">
    <property type="protein sequence ID" value="KAJ6797073.1"/>
    <property type="molecule type" value="Genomic_DNA"/>
</dbReference>
<evidence type="ECO:0000313" key="3">
    <source>
        <dbReference type="Proteomes" id="UP001140949"/>
    </source>
</evidence>
<dbReference type="AlphaFoldDB" id="A0AAX6DZC4"/>
<dbReference type="Proteomes" id="UP001140949">
    <property type="component" value="Unassembled WGS sequence"/>
</dbReference>
<keyword evidence="3" id="KW-1185">Reference proteome</keyword>
<comment type="caution">
    <text evidence="2">The sequence shown here is derived from an EMBL/GenBank/DDBJ whole genome shotgun (WGS) entry which is preliminary data.</text>
</comment>
<evidence type="ECO:0000256" key="1">
    <source>
        <dbReference type="SAM" id="MobiDB-lite"/>
    </source>
</evidence>